<accession>A0A4R8SWL0</accession>
<proteinExistence type="predicted"/>
<gene>
    <name evidence="3" type="primary">ldi</name>
    <name evidence="3" type="ORF">CCUG60884_01887</name>
</gene>
<comment type="caution">
    <text evidence="3">The sequence shown here is derived from an EMBL/GenBank/DDBJ whole genome shotgun (WGS) entry which is preliminary data.</text>
</comment>
<feature type="transmembrane region" description="Helical" evidence="1">
    <location>
        <begin position="347"/>
        <end position="364"/>
    </location>
</feature>
<evidence type="ECO:0000256" key="1">
    <source>
        <dbReference type="SAM" id="Phobius"/>
    </source>
</evidence>
<keyword evidence="1" id="KW-1133">Transmembrane helix</keyword>
<evidence type="ECO:0000313" key="4">
    <source>
        <dbReference type="Proteomes" id="UP000294604"/>
    </source>
</evidence>
<sequence length="692" mass="76510">MYILWRGAASLLGEYPPRAGRKSFRGTANEAPGEPKRKQEYCKGTASYNTADHVPMVVEETMSVDTAAAPLPVRMRTAGPVTAKRLRRTLSVYLAIALLGAVLAASAESAAWTAFGLGLIVPGGGLWYAASPGLAVTAFIVVIFVGGMIWILSGALFVWPLLWLAAALVAAHHGQEHAHHGGLWPAAQWAVPVASGLLFAFCIAIRRVSWLMSGRRTVSVNARLVEARLGRLHTEALKDVRPSELDDTDLAFTRYLLDLTLQPLDSFDGFDVIEQFQTSSIRYQLTAVQTALAAYQSAHVPAFSGYLLEAQRAAIVKMCHPRVWRYWFWENLIGNFRVSRDPIMRDNIMFSGYLAIMLGTYWIGTEDTFFDNEGSLTFRTRNGEFRYDHRLIVQSVYDNMARHEFCLYPCEPNFIYPVCNAIGLAGIAAYDRSHGTTLTEAILPRFRRAWDAEFLAFSGRPLLVRSSRLGLTLPALRMVANDAVIAAALRPVIPDIAYRTWEVMRDQAIDLSSHQPKISMAPWERVDPGRYRLTSTSTYATLAAAASAMGDTELCNAMLHVIERAHQPVFRDGAACIPTLSVLTNAAYATARLHRPNSAVAHTSSPRLAEVAYPDVLVIKAVSHENQLSLVLRPGASPKPHTNIRFDRLDPGRRYLLTRNTDQQEITANHAGEAVTTIALHERSRFTLTPAP</sequence>
<dbReference type="InterPro" id="IPR041411">
    <property type="entry name" value="Ldi"/>
</dbReference>
<evidence type="ECO:0000259" key="2">
    <source>
        <dbReference type="Pfam" id="PF18566"/>
    </source>
</evidence>
<keyword evidence="1" id="KW-0812">Transmembrane</keyword>
<feature type="domain" description="Linalool dehydratase/isomerase" evidence="2">
    <location>
        <begin position="282"/>
        <end position="579"/>
    </location>
</feature>
<keyword evidence="1" id="KW-0472">Membrane</keyword>
<keyword evidence="3" id="KW-0413">Isomerase</keyword>
<organism evidence="3 4">
    <name type="scientific">Mycobacteroides salmoniphilum</name>
    <dbReference type="NCBI Taxonomy" id="404941"/>
    <lineage>
        <taxon>Bacteria</taxon>
        <taxon>Bacillati</taxon>
        <taxon>Actinomycetota</taxon>
        <taxon>Actinomycetes</taxon>
        <taxon>Mycobacteriales</taxon>
        <taxon>Mycobacteriaceae</taxon>
        <taxon>Mycobacteroides</taxon>
    </lineage>
</organism>
<keyword evidence="3" id="KW-0456">Lyase</keyword>
<dbReference type="EC" id="4.2.1.127" evidence="3"/>
<name>A0A4R8SWL0_9MYCO</name>
<evidence type="ECO:0000313" key="3">
    <source>
        <dbReference type="EMBL" id="TEA06749.1"/>
    </source>
</evidence>
<dbReference type="AlphaFoldDB" id="A0A4R8SWL0"/>
<protein>
    <submittedName>
        <fullName evidence="3">Linalool dehydratase/isomerase</fullName>
        <ecNumber evidence="3">4.2.1.127</ecNumber>
    </submittedName>
</protein>
<reference evidence="3 4" key="1">
    <citation type="journal article" date="2019" name="Sci. Rep.">
        <title>Extended insight into the Mycobacterium chelonae-abscessus complex through whole genome sequencing of Mycobacterium salmoniphilum outbreak and Mycobacterium salmoniphilum-like strains.</title>
        <authorList>
            <person name="Behra P.R.K."/>
            <person name="Das S."/>
            <person name="Pettersson B.M.F."/>
            <person name="Shirreff L."/>
            <person name="DuCote T."/>
            <person name="Jacobsson K.G."/>
            <person name="Ennis D.G."/>
            <person name="Kirsebom L.A."/>
        </authorList>
    </citation>
    <scope>NUCLEOTIDE SEQUENCE [LARGE SCALE GENOMIC DNA]</scope>
    <source>
        <strain evidence="3 4">CCUG 60884</strain>
    </source>
</reference>
<dbReference type="GO" id="GO:0016829">
    <property type="term" value="F:lyase activity"/>
    <property type="evidence" value="ECO:0007669"/>
    <property type="project" value="UniProtKB-KW"/>
</dbReference>
<feature type="transmembrane region" description="Helical" evidence="1">
    <location>
        <begin position="126"/>
        <end position="149"/>
    </location>
</feature>
<feature type="transmembrane region" description="Helical" evidence="1">
    <location>
        <begin position="156"/>
        <end position="174"/>
    </location>
</feature>
<dbReference type="Proteomes" id="UP000294604">
    <property type="component" value="Unassembled WGS sequence"/>
</dbReference>
<dbReference type="EMBL" id="PECL01000007">
    <property type="protein sequence ID" value="TEA06749.1"/>
    <property type="molecule type" value="Genomic_DNA"/>
</dbReference>
<feature type="transmembrane region" description="Helical" evidence="1">
    <location>
        <begin position="92"/>
        <end position="120"/>
    </location>
</feature>
<dbReference type="GO" id="GO:0016853">
    <property type="term" value="F:isomerase activity"/>
    <property type="evidence" value="ECO:0007669"/>
    <property type="project" value="UniProtKB-KW"/>
</dbReference>
<dbReference type="Pfam" id="PF18566">
    <property type="entry name" value="Ldi"/>
    <property type="match status" value="1"/>
</dbReference>
<feature type="transmembrane region" description="Helical" evidence="1">
    <location>
        <begin position="186"/>
        <end position="205"/>
    </location>
</feature>